<evidence type="ECO:0000313" key="1">
    <source>
        <dbReference type="EMBL" id="KAJ9654175.1"/>
    </source>
</evidence>
<keyword evidence="2" id="KW-1185">Reference proteome</keyword>
<accession>A0ACC3A242</accession>
<organism evidence="1 2">
    <name type="scientific">Neophaeococcomyces mojaviensis</name>
    <dbReference type="NCBI Taxonomy" id="3383035"/>
    <lineage>
        <taxon>Eukaryota</taxon>
        <taxon>Fungi</taxon>
        <taxon>Dikarya</taxon>
        <taxon>Ascomycota</taxon>
        <taxon>Pezizomycotina</taxon>
        <taxon>Eurotiomycetes</taxon>
        <taxon>Chaetothyriomycetidae</taxon>
        <taxon>Chaetothyriales</taxon>
        <taxon>Chaetothyriales incertae sedis</taxon>
        <taxon>Neophaeococcomyces</taxon>
    </lineage>
</organism>
<name>A0ACC3A242_9EURO</name>
<gene>
    <name evidence="1" type="primary">emi5</name>
    <name evidence="1" type="ORF">H2198_006739</name>
</gene>
<evidence type="ECO:0000313" key="2">
    <source>
        <dbReference type="Proteomes" id="UP001172386"/>
    </source>
</evidence>
<protein>
    <submittedName>
        <fullName evidence="1">Succinate dehydrogenase assembly factor 2 mitochondrial</fullName>
    </submittedName>
</protein>
<reference evidence="1" key="1">
    <citation type="submission" date="2022-10" db="EMBL/GenBank/DDBJ databases">
        <title>Culturing micro-colonial fungi from biological soil crusts in the Mojave desert and describing Neophaeococcomyces mojavensis, and introducing the new genera and species Taxawa tesnikishii.</title>
        <authorList>
            <person name="Kurbessoian T."/>
            <person name="Stajich J.E."/>
        </authorList>
    </citation>
    <scope>NUCLEOTIDE SEQUENCE</scope>
    <source>
        <strain evidence="1">JES_112</strain>
    </source>
</reference>
<proteinExistence type="predicted"/>
<dbReference type="Proteomes" id="UP001172386">
    <property type="component" value="Unassembled WGS sequence"/>
</dbReference>
<sequence length="329" mass="36577">MKASRFAVRALARQYTAPVGKRPLSISSRAYFKAETDHVTPQAESKKNMPENAEGWREAQKNRALNPHLTNTTPTNQNERDIPKVGKDKPPPELISSVDGNYTPKDTQPENTDRMTGGTQPGDPDKVSPQSEYGVGEMEGAKFRIEPIRRTGEDASTMRARLLYQSRKRGTLESDLLLSTFAAENLGSMTKAQLEQYDLFLDENDWDIYYWATQSEANTPTSLEYAEGAVADTPKSTDTQYQAPANPATAKETDAWRQGAPRSGEWAQTVGAFKPAYRPVPQRWKNSEVLAMLRKHIRERSAGGVLDDVDAQPKSKGAGLGRMPDIQPY</sequence>
<dbReference type="EMBL" id="JAPDRQ010000129">
    <property type="protein sequence ID" value="KAJ9654175.1"/>
    <property type="molecule type" value="Genomic_DNA"/>
</dbReference>
<comment type="caution">
    <text evidence="1">The sequence shown here is derived from an EMBL/GenBank/DDBJ whole genome shotgun (WGS) entry which is preliminary data.</text>
</comment>